<proteinExistence type="predicted"/>
<accession>A0A1G5FW62</accession>
<organism evidence="1 2">
    <name type="scientific">Desulfoluna spongiiphila</name>
    <dbReference type="NCBI Taxonomy" id="419481"/>
    <lineage>
        <taxon>Bacteria</taxon>
        <taxon>Pseudomonadati</taxon>
        <taxon>Thermodesulfobacteriota</taxon>
        <taxon>Desulfobacteria</taxon>
        <taxon>Desulfobacterales</taxon>
        <taxon>Desulfolunaceae</taxon>
        <taxon>Desulfoluna</taxon>
    </lineage>
</organism>
<keyword evidence="2" id="KW-1185">Reference proteome</keyword>
<gene>
    <name evidence="1" type="ORF">SAMN05216233_10941</name>
</gene>
<evidence type="ECO:0000313" key="2">
    <source>
        <dbReference type="Proteomes" id="UP000198870"/>
    </source>
</evidence>
<sequence>MPFPRMLRKPPWLSNTTEIFTGDAKNNQAVINGNKRLQSVPKGGLRVRIFALSRAFLESYRKFIGKLLLVSTT</sequence>
<protein>
    <submittedName>
        <fullName evidence="1">Uncharacterized protein</fullName>
    </submittedName>
</protein>
<name>A0A1G5FW62_9BACT</name>
<evidence type="ECO:0000313" key="1">
    <source>
        <dbReference type="EMBL" id="SCY43535.1"/>
    </source>
</evidence>
<dbReference type="Proteomes" id="UP000198870">
    <property type="component" value="Unassembled WGS sequence"/>
</dbReference>
<reference evidence="1 2" key="1">
    <citation type="submission" date="2016-10" db="EMBL/GenBank/DDBJ databases">
        <authorList>
            <person name="de Groot N.N."/>
        </authorList>
    </citation>
    <scope>NUCLEOTIDE SEQUENCE [LARGE SCALE GENOMIC DNA]</scope>
    <source>
        <strain evidence="1 2">AA1</strain>
    </source>
</reference>
<dbReference type="AlphaFoldDB" id="A0A1G5FW62"/>
<dbReference type="EMBL" id="FMUX01000009">
    <property type="protein sequence ID" value="SCY43535.1"/>
    <property type="molecule type" value="Genomic_DNA"/>
</dbReference>